<evidence type="ECO:0000256" key="1">
    <source>
        <dbReference type="ARBA" id="ARBA00004123"/>
    </source>
</evidence>
<dbReference type="InterPro" id="IPR011598">
    <property type="entry name" value="bHLH_dom"/>
</dbReference>
<dbReference type="AlphaFoldDB" id="A0A8N4IFP3"/>
<feature type="compositionally biased region" description="Basic and acidic residues" evidence="6">
    <location>
        <begin position="135"/>
        <end position="159"/>
    </location>
</feature>
<dbReference type="Gene3D" id="4.10.280.10">
    <property type="entry name" value="Helix-loop-helix DNA-binding domain"/>
    <property type="match status" value="1"/>
</dbReference>
<feature type="region of interest" description="Disordered" evidence="6">
    <location>
        <begin position="68"/>
        <end position="87"/>
    </location>
</feature>
<dbReference type="PROSITE" id="PS50888">
    <property type="entry name" value="BHLH"/>
    <property type="match status" value="1"/>
</dbReference>
<evidence type="ECO:0000256" key="2">
    <source>
        <dbReference type="ARBA" id="ARBA00005510"/>
    </source>
</evidence>
<evidence type="ECO:0000259" key="7">
    <source>
        <dbReference type="PROSITE" id="PS50888"/>
    </source>
</evidence>
<reference evidence="9" key="1">
    <citation type="submission" date="2025-08" db="UniProtKB">
        <authorList>
            <consortium name="RefSeq"/>
        </authorList>
    </citation>
    <scope>IDENTIFICATION</scope>
</reference>
<evidence type="ECO:0000256" key="6">
    <source>
        <dbReference type="SAM" id="MobiDB-lite"/>
    </source>
</evidence>
<organism evidence="8 9">
    <name type="scientific">Elaeis guineensis var. tenera</name>
    <name type="common">Oil palm</name>
    <dbReference type="NCBI Taxonomy" id="51953"/>
    <lineage>
        <taxon>Eukaryota</taxon>
        <taxon>Viridiplantae</taxon>
        <taxon>Streptophyta</taxon>
        <taxon>Embryophyta</taxon>
        <taxon>Tracheophyta</taxon>
        <taxon>Spermatophyta</taxon>
        <taxon>Magnoliopsida</taxon>
        <taxon>Liliopsida</taxon>
        <taxon>Arecaceae</taxon>
        <taxon>Arecoideae</taxon>
        <taxon>Cocoseae</taxon>
        <taxon>Elaeidinae</taxon>
        <taxon>Elaeis</taxon>
    </lineage>
</organism>
<dbReference type="RefSeq" id="XP_029122580.1">
    <property type="nucleotide sequence ID" value="XM_029266747.1"/>
</dbReference>
<keyword evidence="8" id="KW-1185">Reference proteome</keyword>
<dbReference type="SUPFAM" id="SSF47459">
    <property type="entry name" value="HLH, helix-loop-helix DNA-binding domain"/>
    <property type="match status" value="1"/>
</dbReference>
<evidence type="ECO:0000313" key="8">
    <source>
        <dbReference type="Proteomes" id="UP000504607"/>
    </source>
</evidence>
<keyword evidence="3" id="KW-0805">Transcription regulation</keyword>
<sequence length="313" mass="34863">MEAFSYQQNQAFLVDSAGLTTTPFEMLLPPPQVGEMSNNSFSSFPFYFSPEAILEVSAIDASAYQSSSSLDTSSKAPSSESKMTLSWVVTEPHDEVVQKQEVSMEKKRKIGHGTCLSSGQTKDVKERKSRKQRKPNGDLKGKEDKKSNDEVSKATKAGEEPPPGFIHVRARRGQATDSHSLAERARREKIRGRMKMLQGLVPGCDKNQVEFLSAKLMLYDFGGDIDDSMNILEKMGIIPQQVPFGNQTTHIQAPSFENATNNYQIKDPSVPLLLNCQQPTAFSQDGDSFMVQVGEQRQQFLNQVDFTNMCSFQ</sequence>
<name>A0A8N4IFP3_ELAGV</name>
<dbReference type="GO" id="GO:0003700">
    <property type="term" value="F:DNA-binding transcription factor activity"/>
    <property type="evidence" value="ECO:0007669"/>
    <property type="project" value="TreeGrafter"/>
</dbReference>
<gene>
    <name evidence="9" type="primary">LOC105051065</name>
</gene>
<feature type="domain" description="BHLH" evidence="7">
    <location>
        <begin position="174"/>
        <end position="232"/>
    </location>
</feature>
<accession>A0A8N4IFP3</accession>
<feature type="compositionally biased region" description="Polar residues" evidence="6">
    <location>
        <begin position="68"/>
        <end position="84"/>
    </location>
</feature>
<dbReference type="InterPro" id="IPR036638">
    <property type="entry name" value="HLH_DNA-bd_sf"/>
</dbReference>
<dbReference type="GO" id="GO:0005634">
    <property type="term" value="C:nucleus"/>
    <property type="evidence" value="ECO:0007669"/>
    <property type="project" value="UniProtKB-SubCell"/>
</dbReference>
<dbReference type="GO" id="GO:0046983">
    <property type="term" value="F:protein dimerization activity"/>
    <property type="evidence" value="ECO:0007669"/>
    <property type="project" value="InterPro"/>
</dbReference>
<evidence type="ECO:0000256" key="4">
    <source>
        <dbReference type="ARBA" id="ARBA00023163"/>
    </source>
</evidence>
<comment type="similarity">
    <text evidence="2">Belongs to the bHLH protein family.</text>
</comment>
<dbReference type="Proteomes" id="UP000504607">
    <property type="component" value="Chromosome 9"/>
</dbReference>
<proteinExistence type="inferred from homology"/>
<evidence type="ECO:0000256" key="3">
    <source>
        <dbReference type="ARBA" id="ARBA00023015"/>
    </source>
</evidence>
<feature type="region of interest" description="Disordered" evidence="6">
    <location>
        <begin position="98"/>
        <end position="185"/>
    </location>
</feature>
<keyword evidence="5" id="KW-0539">Nucleus</keyword>
<evidence type="ECO:0000256" key="5">
    <source>
        <dbReference type="ARBA" id="ARBA00023242"/>
    </source>
</evidence>
<dbReference type="PANTHER" id="PTHR12565:SF431">
    <property type="entry name" value="TRANSCRIPTION FACTOR BHLH137"/>
    <property type="match status" value="1"/>
</dbReference>
<comment type="subcellular location">
    <subcellularLocation>
        <location evidence="1">Nucleus</location>
    </subcellularLocation>
</comment>
<keyword evidence="4" id="KW-0804">Transcription</keyword>
<protein>
    <submittedName>
        <fullName evidence="9">Transcription factor bHLH137 isoform X2</fullName>
    </submittedName>
</protein>
<dbReference type="PANTHER" id="PTHR12565">
    <property type="entry name" value="STEROL REGULATORY ELEMENT-BINDING PROTEIN"/>
    <property type="match status" value="1"/>
</dbReference>
<dbReference type="InterPro" id="IPR024097">
    <property type="entry name" value="bHLH_ZIP_TF"/>
</dbReference>
<evidence type="ECO:0000313" key="9">
    <source>
        <dbReference type="RefSeq" id="XP_029122580.1"/>
    </source>
</evidence>